<dbReference type="PROSITE" id="PS00018">
    <property type="entry name" value="EF_HAND_1"/>
    <property type="match status" value="1"/>
</dbReference>
<keyword evidence="3" id="KW-1185">Reference proteome</keyword>
<protein>
    <recommendedName>
        <fullName evidence="4">LamG-like jellyroll fold domain-containing protein</fullName>
    </recommendedName>
</protein>
<sequence length="809" mass="88071" precursor="true">MKLLNFTCILCIIVSAQAANWWTNAEYNDWSWGNANNWGQSTVPDSSAAAVEINKSGWEARAQVSPEGDFECGSLLVGKNSGPSYLVVKGSLKAYDNVTAGNWGSDADGTIEISQGGSFIGEKALFLGRYADTRGVLNVNSGTVDVNWSLYVPGDWSSSGGTAELNAYGGTVTADDIVIQDGGKVDVTGGTLKVAGYKKNKFEQYVQDGLLTAYGGDPRGSVSIIEDGTHTVITASKLPEENVFNPMPADTKELEYYTAPLTLSWQPGEFETHHDVYFGTSYEDVSAATPSTTGIYQGRFETPDSDPNLVYSYGPMSGLSLDEEYFWRVDSVNTDTSEVWKGDVWSFNTPEYNLIDDFESYDEASPVGDVWSPAPDPNTVIAENQQAVELAYNDGLAETSRILPFSDLSFGEGEAITVSFFGELPMNALLSISLTDSSSNSYSVLYNPSVADRANQWKGFDAKLSDFAAGGVDITDVQTVTLGIDAAGCGEGSIFFDNLQVHPKRCVNRYAFGDFRGTDCLADLGDYSVIANDWGMSGKIVTAAESEPAGLTARYKFDETEGEIISDCSANQLDGELKGTSMPAGAWNPTSGYDGGCLDLSVISSGWFQFPGESLVPERLSDPNAAGADEVTVSLWVNGNTDARTSDQNLMKFKNPNWAGAVYLPGSYQKEGNIVEFALNGDKLSWGWAGPEDWQGSWNHYAFVKNANTGELNIYRNGEMMARDAYSACSLIDVTNWELIRGWNGKVDDLRFYNRALSQEEILYLAGQDSVYQAVRSWADKNHDNSVDLTDLSNMFDCWVEEKLWPSED</sequence>
<dbReference type="Proteomes" id="UP000193334">
    <property type="component" value="Chromosome"/>
</dbReference>
<proteinExistence type="predicted"/>
<evidence type="ECO:0000313" key="3">
    <source>
        <dbReference type="Proteomes" id="UP000193334"/>
    </source>
</evidence>
<feature type="chain" id="PRO_5010870195" description="LamG-like jellyroll fold domain-containing protein" evidence="1">
    <location>
        <begin position="19"/>
        <end position="809"/>
    </location>
</feature>
<organism evidence="2 3">
    <name type="scientific">Sedimentisphaera salicampi</name>
    <dbReference type="NCBI Taxonomy" id="1941349"/>
    <lineage>
        <taxon>Bacteria</taxon>
        <taxon>Pseudomonadati</taxon>
        <taxon>Planctomycetota</taxon>
        <taxon>Phycisphaerae</taxon>
        <taxon>Sedimentisphaerales</taxon>
        <taxon>Sedimentisphaeraceae</taxon>
        <taxon>Sedimentisphaera</taxon>
    </lineage>
</organism>
<dbReference type="EMBL" id="CP021023">
    <property type="protein sequence ID" value="ARN57030.1"/>
    <property type="molecule type" value="Genomic_DNA"/>
</dbReference>
<dbReference type="AlphaFoldDB" id="A0A1W6LMK9"/>
<reference evidence="3" key="1">
    <citation type="submission" date="2017-04" db="EMBL/GenBank/DDBJ databases">
        <title>Comparative genomics and description of representatives of a novel lineage of planctomycetes thriving in anoxic sediments.</title>
        <authorList>
            <person name="Spring S."/>
            <person name="Bunk B."/>
            <person name="Sproer C."/>
        </authorList>
    </citation>
    <scope>NUCLEOTIDE SEQUENCE [LARGE SCALE GENOMIC DNA]</scope>
    <source>
        <strain evidence="3">ST-PulAB-D4</strain>
    </source>
</reference>
<name>A0A1W6LMK9_9BACT</name>
<dbReference type="Gene3D" id="2.60.120.200">
    <property type="match status" value="1"/>
</dbReference>
<dbReference type="SUPFAM" id="SSF49899">
    <property type="entry name" value="Concanavalin A-like lectins/glucanases"/>
    <property type="match status" value="1"/>
</dbReference>
<dbReference type="STRING" id="1941349.STSP1_01425"/>
<evidence type="ECO:0000256" key="1">
    <source>
        <dbReference type="SAM" id="SignalP"/>
    </source>
</evidence>
<feature type="signal peptide" evidence="1">
    <location>
        <begin position="1"/>
        <end position="18"/>
    </location>
</feature>
<dbReference type="InterPro" id="IPR018247">
    <property type="entry name" value="EF_Hand_1_Ca_BS"/>
</dbReference>
<gene>
    <name evidence="2" type="ORF">STSP1_01425</name>
</gene>
<dbReference type="KEGG" id="pbp:STSP1_01425"/>
<evidence type="ECO:0000313" key="2">
    <source>
        <dbReference type="EMBL" id="ARN57030.1"/>
    </source>
</evidence>
<dbReference type="Pfam" id="PF13385">
    <property type="entry name" value="Laminin_G_3"/>
    <property type="match status" value="1"/>
</dbReference>
<keyword evidence="1" id="KW-0732">Signal</keyword>
<accession>A0A1W6LMK9</accession>
<dbReference type="RefSeq" id="WP_161491665.1">
    <property type="nucleotide sequence ID" value="NZ_CP021023.1"/>
</dbReference>
<dbReference type="InterPro" id="IPR013320">
    <property type="entry name" value="ConA-like_dom_sf"/>
</dbReference>
<evidence type="ECO:0008006" key="4">
    <source>
        <dbReference type="Google" id="ProtNLM"/>
    </source>
</evidence>